<dbReference type="AlphaFoldDB" id="A0A6C1TWK3"/>
<evidence type="ECO:0008006" key="3">
    <source>
        <dbReference type="Google" id="ProtNLM"/>
    </source>
</evidence>
<accession>A0A6C1TWK3</accession>
<dbReference type="EMBL" id="RXIR01000012">
    <property type="protein sequence ID" value="TVS28504.1"/>
    <property type="molecule type" value="Genomic_DNA"/>
</dbReference>
<dbReference type="Proteomes" id="UP000336646">
    <property type="component" value="Unassembled WGS sequence"/>
</dbReference>
<reference evidence="1 2" key="1">
    <citation type="submission" date="2018-12" db="EMBL/GenBank/DDBJ databases">
        <title>Corynebacterium sanguinis sp. nov., a clinically-associated and environmental corynebacterium.</title>
        <authorList>
            <person name="Gonzales-Siles L."/>
            <person name="Jaen-Luchoro D."/>
            <person name="Cardew S."/>
            <person name="Inganas E."/>
            <person name="Ohlen M."/>
            <person name="Jensie-Markopolous S."/>
            <person name="Pinyeiro-Iglesias B."/>
            <person name="Molin K."/>
            <person name="Skovbjerg S."/>
            <person name="Svensson-Stadler L."/>
            <person name="Funke G."/>
            <person name="Moore E.R.B."/>
        </authorList>
    </citation>
    <scope>NUCLEOTIDE SEQUENCE [LARGE SCALE GENOMIC DNA]</scope>
    <source>
        <strain evidence="1 2">58734</strain>
    </source>
</reference>
<gene>
    <name evidence="1" type="ORF">EKI59_06780</name>
</gene>
<dbReference type="OrthoDB" id="4219687at2"/>
<organism evidence="1 2">
    <name type="scientific">Corynebacterium sanguinis</name>
    <dbReference type="NCBI Taxonomy" id="2594913"/>
    <lineage>
        <taxon>Bacteria</taxon>
        <taxon>Bacillati</taxon>
        <taxon>Actinomycetota</taxon>
        <taxon>Actinomycetes</taxon>
        <taxon>Mycobacteriales</taxon>
        <taxon>Corynebacteriaceae</taxon>
        <taxon>Corynebacterium</taxon>
    </lineage>
</organism>
<evidence type="ECO:0000313" key="1">
    <source>
        <dbReference type="EMBL" id="TVS28504.1"/>
    </source>
</evidence>
<sequence>MYYACTMPTTPQTCQWCGVELPPQEGRGRKRKFCSPSCKQRAYEQRASVSGTTIPAEAVILTPERADDLRDQLFQLRCAAEDIAIAHREGADHTEIAELCEELVNMAKRVERLR</sequence>
<protein>
    <recommendedName>
        <fullName evidence="3">FCS-type domain-containing protein</fullName>
    </recommendedName>
</protein>
<proteinExistence type="predicted"/>
<name>A0A6C1TWK3_9CORY</name>
<evidence type="ECO:0000313" key="2">
    <source>
        <dbReference type="Proteomes" id="UP000336646"/>
    </source>
</evidence>
<comment type="caution">
    <text evidence="1">The sequence shown here is derived from an EMBL/GenBank/DDBJ whole genome shotgun (WGS) entry which is preliminary data.</text>
</comment>